<dbReference type="Pfam" id="PF25583">
    <property type="entry name" value="WCX"/>
    <property type="match status" value="1"/>
</dbReference>
<evidence type="ECO:0000313" key="5">
    <source>
        <dbReference type="Proteomes" id="UP000612456"/>
    </source>
</evidence>
<keyword evidence="5" id="KW-1185">Reference proteome</keyword>
<comment type="caution">
    <text evidence="4">The sequence shown here is derived from an EMBL/GenBank/DDBJ whole genome shotgun (WGS) entry which is preliminary data.</text>
</comment>
<proteinExistence type="predicted"/>
<evidence type="ECO:0000313" key="4">
    <source>
        <dbReference type="EMBL" id="GGD89030.1"/>
    </source>
</evidence>
<dbReference type="Gene3D" id="1.10.10.10">
    <property type="entry name" value="Winged helix-like DNA-binding domain superfamily/Winged helix DNA-binding domain"/>
    <property type="match status" value="1"/>
</dbReference>
<dbReference type="InterPro" id="IPR051534">
    <property type="entry name" value="CBASS_pafABC_assoc_protein"/>
</dbReference>
<dbReference type="RefSeq" id="WP_188997227.1">
    <property type="nucleotide sequence ID" value="NZ_BMHP01000004.1"/>
</dbReference>
<dbReference type="InterPro" id="IPR026881">
    <property type="entry name" value="WYL_dom"/>
</dbReference>
<evidence type="ECO:0000259" key="3">
    <source>
        <dbReference type="PROSITE" id="PS51000"/>
    </source>
</evidence>
<gene>
    <name evidence="4" type="ORF">GCM10010911_54540</name>
</gene>
<keyword evidence="2" id="KW-0804">Transcription</keyword>
<dbReference type="Pfam" id="PF08279">
    <property type="entry name" value="HTH_11"/>
    <property type="match status" value="1"/>
</dbReference>
<dbReference type="PROSITE" id="PS51000">
    <property type="entry name" value="HTH_DEOR_2"/>
    <property type="match status" value="1"/>
</dbReference>
<keyword evidence="1" id="KW-0805">Transcription regulation</keyword>
<evidence type="ECO:0000256" key="1">
    <source>
        <dbReference type="ARBA" id="ARBA00023015"/>
    </source>
</evidence>
<dbReference type="PANTHER" id="PTHR34580:SF1">
    <property type="entry name" value="PROTEIN PAFC"/>
    <property type="match status" value="1"/>
</dbReference>
<dbReference type="PIRSF" id="PIRSF016838">
    <property type="entry name" value="PafC"/>
    <property type="match status" value="1"/>
</dbReference>
<accession>A0A916ZD06</accession>
<reference evidence="4" key="2">
    <citation type="submission" date="2020-09" db="EMBL/GenBank/DDBJ databases">
        <authorList>
            <person name="Sun Q."/>
            <person name="Zhou Y."/>
        </authorList>
    </citation>
    <scope>NUCLEOTIDE SEQUENCE</scope>
    <source>
        <strain evidence="4">CGMCC 1.15178</strain>
    </source>
</reference>
<feature type="domain" description="HTH deoR-type" evidence="3">
    <location>
        <begin position="2"/>
        <end position="57"/>
    </location>
</feature>
<dbReference type="InterPro" id="IPR036390">
    <property type="entry name" value="WH_DNA-bd_sf"/>
</dbReference>
<dbReference type="InterPro" id="IPR028349">
    <property type="entry name" value="PafC-like"/>
</dbReference>
<dbReference type="InterPro" id="IPR036388">
    <property type="entry name" value="WH-like_DNA-bd_sf"/>
</dbReference>
<dbReference type="Pfam" id="PF13280">
    <property type="entry name" value="WYL"/>
    <property type="match status" value="1"/>
</dbReference>
<name>A0A916ZD06_9BACL</name>
<evidence type="ECO:0000256" key="2">
    <source>
        <dbReference type="ARBA" id="ARBA00023163"/>
    </source>
</evidence>
<dbReference type="AlphaFoldDB" id="A0A916ZD06"/>
<dbReference type="GO" id="GO:0003700">
    <property type="term" value="F:DNA-binding transcription factor activity"/>
    <property type="evidence" value="ECO:0007669"/>
    <property type="project" value="InterPro"/>
</dbReference>
<dbReference type="EMBL" id="BMHP01000004">
    <property type="protein sequence ID" value="GGD89030.1"/>
    <property type="molecule type" value="Genomic_DNA"/>
</dbReference>
<dbReference type="PANTHER" id="PTHR34580">
    <property type="match status" value="1"/>
</dbReference>
<dbReference type="InterPro" id="IPR001034">
    <property type="entry name" value="DeoR_HTH"/>
</dbReference>
<reference evidence="4" key="1">
    <citation type="journal article" date="2014" name="Int. J. Syst. Evol. Microbiol.">
        <title>Complete genome sequence of Corynebacterium casei LMG S-19264T (=DSM 44701T), isolated from a smear-ripened cheese.</title>
        <authorList>
            <consortium name="US DOE Joint Genome Institute (JGI-PGF)"/>
            <person name="Walter F."/>
            <person name="Albersmeier A."/>
            <person name="Kalinowski J."/>
            <person name="Ruckert C."/>
        </authorList>
    </citation>
    <scope>NUCLEOTIDE SEQUENCE</scope>
    <source>
        <strain evidence="4">CGMCC 1.15178</strain>
    </source>
</reference>
<dbReference type="InterPro" id="IPR013196">
    <property type="entry name" value="HTH_11"/>
</dbReference>
<dbReference type="PROSITE" id="PS52050">
    <property type="entry name" value="WYL"/>
    <property type="match status" value="1"/>
</dbReference>
<protein>
    <submittedName>
        <fullName evidence="4">Transcriptional regulator</fullName>
    </submittedName>
</protein>
<dbReference type="SUPFAM" id="SSF46785">
    <property type="entry name" value="Winged helix' DNA-binding domain"/>
    <property type="match status" value="1"/>
</dbReference>
<dbReference type="Proteomes" id="UP000612456">
    <property type="component" value="Unassembled WGS sequence"/>
</dbReference>
<sequence length="309" mass="35418">MKIERLVSMIMILLEKEVMSAGELAKKFEVSRRTIYRDIDTLTMAGLPVFTTQGATGGVGLMKSYKIDKKLFTPKDVQTLASSVSSYKQLYDHKDIVHILEKLNSMSREGGGQSEQESRFTVDLSLNQGNHSLRKLLSSIETGINENRYLAFDYIDKDGRVTTRKVEPYRVVFKESSWYLQAFCIHKVDYRIFKLARMSGLDVRPDLFVPRDFSPLVMDGADWMNRDWVPVTIRVALSVKDKVIERYGEDHIISAEGDSCLATFPIINNEFGYDVLLRFGDKCEVIEPPEVREAFRTYIHKILAKYEGV</sequence>
<dbReference type="InterPro" id="IPR057727">
    <property type="entry name" value="WCX_dom"/>
</dbReference>
<organism evidence="4 5">
    <name type="scientific">Paenibacillus nasutitermitis</name>
    <dbReference type="NCBI Taxonomy" id="1652958"/>
    <lineage>
        <taxon>Bacteria</taxon>
        <taxon>Bacillati</taxon>
        <taxon>Bacillota</taxon>
        <taxon>Bacilli</taxon>
        <taxon>Bacillales</taxon>
        <taxon>Paenibacillaceae</taxon>
        <taxon>Paenibacillus</taxon>
    </lineage>
</organism>